<name>A0AAQ3MN43_VIGMU</name>
<protein>
    <submittedName>
        <fullName evidence="1">Uncharacterized protein</fullName>
    </submittedName>
</protein>
<gene>
    <name evidence="1" type="ORF">V8G54_033250</name>
</gene>
<accession>A0AAQ3MN43</accession>
<evidence type="ECO:0000313" key="1">
    <source>
        <dbReference type="EMBL" id="WVY94162.1"/>
    </source>
</evidence>
<dbReference type="EMBL" id="CP144691">
    <property type="protein sequence ID" value="WVY94162.1"/>
    <property type="molecule type" value="Genomic_DNA"/>
</dbReference>
<keyword evidence="2" id="KW-1185">Reference proteome</keyword>
<sequence>MSGGEVGGEGVFVAWEEQVICQERGNRVIHFYLKDASGNSVLAVVGTERSVRHMMYVVPDHFLQAYGSTQPINACKWRARREVVDWLTCLVSRNRSHHAVLVGHKGVSCTNTRKQQSLF</sequence>
<reference evidence="1 2" key="1">
    <citation type="journal article" date="2023" name="Life. Sci Alliance">
        <title>Evolutionary insights into 3D genome organization and epigenetic landscape of Vigna mungo.</title>
        <authorList>
            <person name="Junaid A."/>
            <person name="Singh B."/>
            <person name="Bhatia S."/>
        </authorList>
    </citation>
    <scope>NUCLEOTIDE SEQUENCE [LARGE SCALE GENOMIC DNA]</scope>
    <source>
        <strain evidence="1">Urdbean</strain>
    </source>
</reference>
<dbReference type="Proteomes" id="UP001374535">
    <property type="component" value="Chromosome 10"/>
</dbReference>
<evidence type="ECO:0000313" key="2">
    <source>
        <dbReference type="Proteomes" id="UP001374535"/>
    </source>
</evidence>
<proteinExistence type="predicted"/>
<organism evidence="1 2">
    <name type="scientific">Vigna mungo</name>
    <name type="common">Black gram</name>
    <name type="synonym">Phaseolus mungo</name>
    <dbReference type="NCBI Taxonomy" id="3915"/>
    <lineage>
        <taxon>Eukaryota</taxon>
        <taxon>Viridiplantae</taxon>
        <taxon>Streptophyta</taxon>
        <taxon>Embryophyta</taxon>
        <taxon>Tracheophyta</taxon>
        <taxon>Spermatophyta</taxon>
        <taxon>Magnoliopsida</taxon>
        <taxon>eudicotyledons</taxon>
        <taxon>Gunneridae</taxon>
        <taxon>Pentapetalae</taxon>
        <taxon>rosids</taxon>
        <taxon>fabids</taxon>
        <taxon>Fabales</taxon>
        <taxon>Fabaceae</taxon>
        <taxon>Papilionoideae</taxon>
        <taxon>50 kb inversion clade</taxon>
        <taxon>NPAAA clade</taxon>
        <taxon>indigoferoid/millettioid clade</taxon>
        <taxon>Phaseoleae</taxon>
        <taxon>Vigna</taxon>
    </lineage>
</organism>
<dbReference type="AlphaFoldDB" id="A0AAQ3MN43"/>